<protein>
    <submittedName>
        <fullName evidence="1">Uncharacterized protein</fullName>
    </submittedName>
</protein>
<sequence length="135" mass="14498">MIWKTKTHEFSATVCQRTGKTCPALARLARSISEAMAQATSATSDDFEIEGSSELSHCTDGCHAIFRARSDSIRVFCGTQPETAIEPLNGYADLIFGNTFSAMPSGVVKTPPCAMIEVSTIRPRKPACAPVQISI</sequence>
<dbReference type="EMBL" id="WVRA01000013">
    <property type="protein sequence ID" value="NOE20741.1"/>
    <property type="molecule type" value="Genomic_DNA"/>
</dbReference>
<organism evidence="1 2">
    <name type="scientific">Ruegeria atlantica</name>
    <dbReference type="NCBI Taxonomy" id="81569"/>
    <lineage>
        <taxon>Bacteria</taxon>
        <taxon>Pseudomonadati</taxon>
        <taxon>Pseudomonadota</taxon>
        <taxon>Alphaproteobacteria</taxon>
        <taxon>Rhodobacterales</taxon>
        <taxon>Roseobacteraceae</taxon>
        <taxon>Ruegeria</taxon>
    </lineage>
</organism>
<dbReference type="Proteomes" id="UP000597886">
    <property type="component" value="Unassembled WGS sequence"/>
</dbReference>
<gene>
    <name evidence="1" type="ORF">GS634_21635</name>
</gene>
<accession>A0AA91C0V4</accession>
<comment type="caution">
    <text evidence="1">The sequence shown here is derived from an EMBL/GenBank/DDBJ whole genome shotgun (WGS) entry which is preliminary data.</text>
</comment>
<evidence type="ECO:0000313" key="2">
    <source>
        <dbReference type="Proteomes" id="UP000597886"/>
    </source>
</evidence>
<dbReference type="AlphaFoldDB" id="A0AA91C0V4"/>
<dbReference type="RefSeq" id="WP_171207024.1">
    <property type="nucleotide sequence ID" value="NZ_WVRA01000013.1"/>
</dbReference>
<reference evidence="1" key="1">
    <citation type="submission" date="2019-12" db="EMBL/GenBank/DDBJ databases">
        <title>Ruegeria JWLKs population differentiation of coral mucus and skeleton niches.</title>
        <authorList>
            <person name="Luo D."/>
        </authorList>
    </citation>
    <scope>NUCLEOTIDE SEQUENCE</scope>
    <source>
        <strain evidence="1">HKCCD6181</strain>
    </source>
</reference>
<evidence type="ECO:0000313" key="1">
    <source>
        <dbReference type="EMBL" id="NOE20741.1"/>
    </source>
</evidence>
<name>A0AA91C0V4_9RHOB</name>
<proteinExistence type="predicted"/>